<accession>A0A6I3J5C9</accession>
<organism evidence="2 3">
    <name type="scientific">Nocardioides marmotae</name>
    <dbReference type="NCBI Taxonomy" id="2663857"/>
    <lineage>
        <taxon>Bacteria</taxon>
        <taxon>Bacillati</taxon>
        <taxon>Actinomycetota</taxon>
        <taxon>Actinomycetes</taxon>
        <taxon>Propionibacteriales</taxon>
        <taxon>Nocardioidaceae</taxon>
        <taxon>Nocardioides</taxon>
    </lineage>
</organism>
<reference evidence="2 3" key="1">
    <citation type="submission" date="2019-10" db="EMBL/GenBank/DDBJ databases">
        <title>Nocardioides novel species isolated from the excrement of Marmot.</title>
        <authorList>
            <person name="Zhang G."/>
        </authorList>
    </citation>
    <scope>NUCLEOTIDE SEQUENCE [LARGE SCALE GENOMIC DNA]</scope>
    <source>
        <strain evidence="3">zg-579</strain>
    </source>
</reference>
<evidence type="ECO:0000313" key="2">
    <source>
        <dbReference type="EMBL" id="MTB94422.1"/>
    </source>
</evidence>
<dbReference type="PANTHER" id="PTHR36834">
    <property type="entry name" value="MEMBRANE PROTEIN-RELATED"/>
    <property type="match status" value="1"/>
</dbReference>
<feature type="domain" description="VanZ-like" evidence="1">
    <location>
        <begin position="81"/>
        <end position="159"/>
    </location>
</feature>
<proteinExistence type="predicted"/>
<comment type="caution">
    <text evidence="2">The sequence shown here is derived from an EMBL/GenBank/DDBJ whole genome shotgun (WGS) entry which is preliminary data.</text>
</comment>
<dbReference type="InterPro" id="IPR006976">
    <property type="entry name" value="VanZ-like"/>
</dbReference>
<evidence type="ECO:0000313" key="3">
    <source>
        <dbReference type="Proteomes" id="UP000433406"/>
    </source>
</evidence>
<dbReference type="EMBL" id="WLCI01000005">
    <property type="protein sequence ID" value="MTB94422.1"/>
    <property type="molecule type" value="Genomic_DNA"/>
</dbReference>
<dbReference type="PANTHER" id="PTHR36834:SF1">
    <property type="entry name" value="INTEGRAL MEMBRANE PROTEIN"/>
    <property type="match status" value="1"/>
</dbReference>
<dbReference type="RefSeq" id="WP_154614250.1">
    <property type="nucleotide sequence ID" value="NZ_CP053660.1"/>
</dbReference>
<dbReference type="InterPro" id="IPR053150">
    <property type="entry name" value="Teicoplanin_resist-assoc"/>
</dbReference>
<dbReference type="Proteomes" id="UP000433406">
    <property type="component" value="Unassembled WGS sequence"/>
</dbReference>
<sequence length="178" mass="18947">MFHEVSVLPVVVPLAGVVLVVLVWRLHRRGSLTAPRAAVALAACVYAAGVVANTVFPIYLDKPARTARWDDSLHLDLLSDYEVADAVMNIGVFVPVGILLALVAPRWSGARVLAVATACSLTIEVSQYVAAQTLAGGHVADVNDLLFDVVGAALGLLAVTELRQMPLGARLVDRFRWA</sequence>
<dbReference type="Pfam" id="PF04892">
    <property type="entry name" value="VanZ"/>
    <property type="match status" value="1"/>
</dbReference>
<gene>
    <name evidence="2" type="ORF">GGQ22_04935</name>
</gene>
<keyword evidence="3" id="KW-1185">Reference proteome</keyword>
<protein>
    <submittedName>
        <fullName evidence="2">VanZ family protein</fullName>
    </submittedName>
</protein>
<evidence type="ECO:0000259" key="1">
    <source>
        <dbReference type="Pfam" id="PF04892"/>
    </source>
</evidence>
<name>A0A6I3J5C9_9ACTN</name>
<dbReference type="AlphaFoldDB" id="A0A6I3J5C9"/>